<keyword evidence="7 10" id="KW-1133">Transmembrane helix</keyword>
<feature type="transmembrane region" description="Helical" evidence="10">
    <location>
        <begin position="89"/>
        <end position="108"/>
    </location>
</feature>
<sequence length="801" mass="89605">MPQEFDAGTAVADVAILTSAAYPEDKKANESSFDEKSSVYDTEKGPGAIAHGDDIVDVKGDDDDPSYAALPRIVRELCTFDDDPTTPVLTWRFFVLSGGFTALGAWLTQMGFFRTTYVPYSIYFVQIASLYVGKLMAAGLPSMKIGFGKYTFDLNPGPFTVKEHVAIVLAYVHLKFIPVFNLRTINSANTGATNNLGDYVLSPLAVFYDQPMNGWLAILFMWSAVFVGFSLATLARAFLIDNPDTVFPLVLQQVSVFNAMRNSFEMDSKTVKKQMRVFWLGILIFFLWEFLPEYIFPFTSSLAFLCWVTDNPTVCLLLGELPCLGGAGLLNITLDWSNITSTFVYYPYWSQVNIFVAFVLGAWILVPIGAIGGAWQNDLYPMQTQSLYMTNGSLYPTAELMNADYTLNQALFDEVGAPKMSAQLRWGYFFSRVQIDFVHIRYTAYLGAFVSLCLFQGPMLWRTLHSVRTGERAYHDKLCQLMEPYPKVPIWWNITLFVVPSAVLIALGATGKLYLPLYTVFIALGFGALIVVPMAYIYAVSGYQIPVGYFNELLYGYIINAGGSRHPVGSLSYRTISGQCWYEACSMLADMKLGHYFHIPPRATLIAQVWGIVVGVPVNYATILWVVNTKGGFLNGSEIDPNNQWTGQTVISLNNQGIAFGLVGPKKLFADPMYNILPYGFVLGAGIPILLYILHRKWPRGGFDLVNIPIFATTMENYYGNISNFVFTWFILGTINHMYVKKYKYKFWKTYAYIAGAAADTGFNLNMLFLFIAFSAVKVTVAPHWWGNDAQSVERCFPAQT</sequence>
<feature type="transmembrane region" description="Helical" evidence="10">
    <location>
        <begin position="751"/>
        <end position="777"/>
    </location>
</feature>
<dbReference type="EMBL" id="JACAZH010000005">
    <property type="protein sequence ID" value="KAF7367714.1"/>
    <property type="molecule type" value="Genomic_DNA"/>
</dbReference>
<keyword evidence="3" id="KW-0813">Transport</keyword>
<feature type="transmembrane region" description="Helical" evidence="10">
    <location>
        <begin position="354"/>
        <end position="375"/>
    </location>
</feature>
<feature type="transmembrane region" description="Helical" evidence="10">
    <location>
        <begin position="490"/>
        <end position="510"/>
    </location>
</feature>
<feature type="transmembrane region" description="Helical" evidence="10">
    <location>
        <begin position="517"/>
        <end position="539"/>
    </location>
</feature>
<keyword evidence="8 10" id="KW-0472">Membrane</keyword>
<dbReference type="AlphaFoldDB" id="A0A8H6YZQ0"/>
<protein>
    <submittedName>
        <fullName evidence="11">OPT oligopeptide transporter</fullName>
    </submittedName>
</protein>
<feature type="transmembrane region" description="Helical" evidence="10">
    <location>
        <begin position="120"/>
        <end position="140"/>
    </location>
</feature>
<dbReference type="GO" id="GO:0016020">
    <property type="term" value="C:membrane"/>
    <property type="evidence" value="ECO:0007669"/>
    <property type="project" value="UniProtKB-SubCell"/>
</dbReference>
<feature type="transmembrane region" description="Helical" evidence="10">
    <location>
        <begin position="442"/>
        <end position="461"/>
    </location>
</feature>
<keyword evidence="5" id="KW-0571">Peptide transport</keyword>
<dbReference type="Proteomes" id="UP000623467">
    <property type="component" value="Unassembled WGS sequence"/>
</dbReference>
<evidence type="ECO:0000256" key="4">
    <source>
        <dbReference type="ARBA" id="ARBA00022692"/>
    </source>
</evidence>
<feature type="transmembrane region" description="Helical" evidence="10">
    <location>
        <begin position="718"/>
        <end position="739"/>
    </location>
</feature>
<evidence type="ECO:0000256" key="8">
    <source>
        <dbReference type="ARBA" id="ARBA00023136"/>
    </source>
</evidence>
<accession>A0A8H6YZQ0</accession>
<evidence type="ECO:0000256" key="10">
    <source>
        <dbReference type="SAM" id="Phobius"/>
    </source>
</evidence>
<dbReference type="PANTHER" id="PTHR22601">
    <property type="entry name" value="ISP4 LIKE PROTEIN"/>
    <property type="match status" value="1"/>
</dbReference>
<dbReference type="OrthoDB" id="9986677at2759"/>
<evidence type="ECO:0000256" key="5">
    <source>
        <dbReference type="ARBA" id="ARBA00022856"/>
    </source>
</evidence>
<dbReference type="GO" id="GO:0015031">
    <property type="term" value="P:protein transport"/>
    <property type="evidence" value="ECO:0007669"/>
    <property type="project" value="UniProtKB-KW"/>
</dbReference>
<feature type="transmembrane region" description="Helical" evidence="10">
    <location>
        <begin position="277"/>
        <end position="295"/>
    </location>
</feature>
<evidence type="ECO:0000313" key="12">
    <source>
        <dbReference type="Proteomes" id="UP000623467"/>
    </source>
</evidence>
<evidence type="ECO:0000256" key="7">
    <source>
        <dbReference type="ARBA" id="ARBA00022989"/>
    </source>
</evidence>
<comment type="caution">
    <text evidence="11">The sequence shown here is derived from an EMBL/GenBank/DDBJ whole genome shotgun (WGS) entry which is preliminary data.</text>
</comment>
<organism evidence="11 12">
    <name type="scientific">Mycena sanguinolenta</name>
    <dbReference type="NCBI Taxonomy" id="230812"/>
    <lineage>
        <taxon>Eukaryota</taxon>
        <taxon>Fungi</taxon>
        <taxon>Dikarya</taxon>
        <taxon>Basidiomycota</taxon>
        <taxon>Agaricomycotina</taxon>
        <taxon>Agaricomycetes</taxon>
        <taxon>Agaricomycetidae</taxon>
        <taxon>Agaricales</taxon>
        <taxon>Marasmiineae</taxon>
        <taxon>Mycenaceae</taxon>
        <taxon>Mycena</taxon>
    </lineage>
</organism>
<evidence type="ECO:0000256" key="1">
    <source>
        <dbReference type="ARBA" id="ARBA00004141"/>
    </source>
</evidence>
<feature type="transmembrane region" description="Helical" evidence="10">
    <location>
        <begin position="215"/>
        <end position="239"/>
    </location>
</feature>
<feature type="transmembrane region" description="Helical" evidence="10">
    <location>
        <begin position="676"/>
        <end position="695"/>
    </location>
</feature>
<dbReference type="Pfam" id="PF03169">
    <property type="entry name" value="OPT"/>
    <property type="match status" value="1"/>
</dbReference>
<dbReference type="InterPro" id="IPR004813">
    <property type="entry name" value="OPT"/>
</dbReference>
<gene>
    <name evidence="11" type="ORF">MSAN_00835200</name>
</gene>
<evidence type="ECO:0000256" key="9">
    <source>
        <dbReference type="SAM" id="MobiDB-lite"/>
    </source>
</evidence>
<evidence type="ECO:0000256" key="2">
    <source>
        <dbReference type="ARBA" id="ARBA00008807"/>
    </source>
</evidence>
<comment type="subcellular location">
    <subcellularLocation>
        <location evidence="1">Membrane</location>
        <topology evidence="1">Multi-pass membrane protein</topology>
    </subcellularLocation>
</comment>
<comment type="similarity">
    <text evidence="2">Belongs to the oligopeptide OPT transporter family.</text>
</comment>
<keyword evidence="12" id="KW-1185">Reference proteome</keyword>
<feature type="region of interest" description="Disordered" evidence="9">
    <location>
        <begin position="24"/>
        <end position="43"/>
    </location>
</feature>
<evidence type="ECO:0000256" key="6">
    <source>
        <dbReference type="ARBA" id="ARBA00022927"/>
    </source>
</evidence>
<dbReference type="InterPro" id="IPR004648">
    <property type="entry name" value="Oligpept_transpt"/>
</dbReference>
<name>A0A8H6YZQ0_9AGAR</name>
<keyword evidence="4 10" id="KW-0812">Transmembrane</keyword>
<keyword evidence="6" id="KW-0653">Protein transport</keyword>
<reference evidence="11" key="1">
    <citation type="submission" date="2020-05" db="EMBL/GenBank/DDBJ databases">
        <title>Mycena genomes resolve the evolution of fungal bioluminescence.</title>
        <authorList>
            <person name="Tsai I.J."/>
        </authorList>
    </citation>
    <scope>NUCLEOTIDE SEQUENCE</scope>
    <source>
        <strain evidence="11">160909Yilan</strain>
    </source>
</reference>
<evidence type="ECO:0000313" key="11">
    <source>
        <dbReference type="EMBL" id="KAF7367714.1"/>
    </source>
</evidence>
<dbReference type="NCBIfam" id="TIGR00728">
    <property type="entry name" value="OPT_sfam"/>
    <property type="match status" value="1"/>
</dbReference>
<proteinExistence type="inferred from homology"/>
<feature type="transmembrane region" description="Helical" evidence="10">
    <location>
        <begin position="605"/>
        <end position="627"/>
    </location>
</feature>
<evidence type="ECO:0000256" key="3">
    <source>
        <dbReference type="ARBA" id="ARBA00022448"/>
    </source>
</evidence>
<dbReference type="GO" id="GO:0035673">
    <property type="term" value="F:oligopeptide transmembrane transporter activity"/>
    <property type="evidence" value="ECO:0007669"/>
    <property type="project" value="InterPro"/>
</dbReference>